<dbReference type="Pfam" id="PF05860">
    <property type="entry name" value="TPS"/>
    <property type="match status" value="1"/>
</dbReference>
<dbReference type="InterPro" id="IPR012334">
    <property type="entry name" value="Pectin_lyas_fold"/>
</dbReference>
<organism evidence="2 3">
    <name type="scientific">Calothrix parasitica NIES-267</name>
    <dbReference type="NCBI Taxonomy" id="1973488"/>
    <lineage>
        <taxon>Bacteria</taxon>
        <taxon>Bacillati</taxon>
        <taxon>Cyanobacteriota</taxon>
        <taxon>Cyanophyceae</taxon>
        <taxon>Nostocales</taxon>
        <taxon>Calotrichaceae</taxon>
        <taxon>Calothrix</taxon>
    </lineage>
</organism>
<keyword evidence="3" id="KW-1185">Reference proteome</keyword>
<dbReference type="EMBL" id="AP018227">
    <property type="protein sequence ID" value="BAY82145.1"/>
    <property type="molecule type" value="Genomic_DNA"/>
</dbReference>
<dbReference type="SUPFAM" id="SSF51126">
    <property type="entry name" value="Pectin lyase-like"/>
    <property type="match status" value="1"/>
</dbReference>
<dbReference type="Proteomes" id="UP000218418">
    <property type="component" value="Chromosome"/>
</dbReference>
<protein>
    <submittedName>
        <fullName evidence="2">Filamentous hemagglutinin family outer membrane protein</fullName>
    </submittedName>
</protein>
<evidence type="ECO:0000313" key="2">
    <source>
        <dbReference type="EMBL" id="BAY82145.1"/>
    </source>
</evidence>
<dbReference type="Gene3D" id="2.160.20.10">
    <property type="entry name" value="Single-stranded right-handed beta-helix, Pectin lyase-like"/>
    <property type="match status" value="2"/>
</dbReference>
<accession>A0A1Z4LLR2</accession>
<reference evidence="2 3" key="1">
    <citation type="submission" date="2017-06" db="EMBL/GenBank/DDBJ databases">
        <title>Genome sequencing of cyanobaciteial culture collection at National Institute for Environmental Studies (NIES).</title>
        <authorList>
            <person name="Hirose Y."/>
            <person name="Shimura Y."/>
            <person name="Fujisawa T."/>
            <person name="Nakamura Y."/>
            <person name="Kawachi M."/>
        </authorList>
    </citation>
    <scope>NUCLEOTIDE SEQUENCE [LARGE SCALE GENOMIC DNA]</scope>
    <source>
        <strain evidence="2 3">NIES-267</strain>
    </source>
</reference>
<evidence type="ECO:0000313" key="3">
    <source>
        <dbReference type="Proteomes" id="UP000218418"/>
    </source>
</evidence>
<evidence type="ECO:0000259" key="1">
    <source>
        <dbReference type="Pfam" id="PF05860"/>
    </source>
</evidence>
<proteinExistence type="predicted"/>
<feature type="domain" description="Filamentous haemagglutinin FhaB/tRNA nuclease CdiA-like TPS" evidence="1">
    <location>
        <begin position="24"/>
        <end position="84"/>
    </location>
</feature>
<name>A0A1Z4LLR2_9CYAN</name>
<dbReference type="InterPro" id="IPR011050">
    <property type="entry name" value="Pectin_lyase_fold/virulence"/>
</dbReference>
<dbReference type="OrthoDB" id="513379at2"/>
<dbReference type="AlphaFoldDB" id="A0A1Z4LLR2"/>
<dbReference type="InterPro" id="IPR008638">
    <property type="entry name" value="FhaB/CdiA-like_TPS"/>
</dbReference>
<sequence length="494" mass="51455">MKGIAFLSGLLGVLIIFGNLPVKAQVNSDGTTNTTVNLNNNNFTIINGIQKGNNLFHSFSEFSIPTGGSATFNNSNDVVNIINEEINVSAKNLNILDGASITSANFGSGKGGDIEINITQNLTMSGFNEVLFGPTSISSTAYRTGNSGNITINTSNLSLLTGGAIGSSTLAEGSGGELTVNASKSINVTGNLESSALVLNEIFRQNAGLPDFPRGDSGNLIINTPSLIVTDNGIVGVSNDGLGNSGDLEINTNQIFLDKEGRINAFSASGQGGSIELNIQDSLLLRNNSSINTEARSTGNGGNITINSPVIAGFENSDIIANAVEGNGGNIDITTQGIFGLEFRNELTEESDITASSQFGVNGTVAINNVNIDPNSGLVELPTELTDSSQQIASGCSTNSGSTFVATGRGGIPQNPNERVDLNPSWSDIRNLSAYRKRNNNTVENTQISQISNKPAIVEATGFIRNENGKIELIALSPTSLPIKKLSECSGLNT</sequence>
<gene>
    <name evidence="2" type="ORF">NIES267_16240</name>
</gene>